<protein>
    <submittedName>
        <fullName evidence="1">Uncharacterized protein</fullName>
    </submittedName>
</protein>
<reference evidence="1 2" key="2">
    <citation type="journal article" date="2013" name="PLoS Genet.">
        <title>Comparative genome structure, secondary metabolite, and effector coding capacity across Cochliobolus pathogens.</title>
        <authorList>
            <person name="Condon B.J."/>
            <person name="Leng Y."/>
            <person name="Wu D."/>
            <person name="Bushley K.E."/>
            <person name="Ohm R.A."/>
            <person name="Otillar R."/>
            <person name="Martin J."/>
            <person name="Schackwitz W."/>
            <person name="Grimwood J."/>
            <person name="MohdZainudin N."/>
            <person name="Xue C."/>
            <person name="Wang R."/>
            <person name="Manning V.A."/>
            <person name="Dhillon B."/>
            <person name="Tu Z.J."/>
            <person name="Steffenson B.J."/>
            <person name="Salamov A."/>
            <person name="Sun H."/>
            <person name="Lowry S."/>
            <person name="LaButti K."/>
            <person name="Han J."/>
            <person name="Copeland A."/>
            <person name="Lindquist E."/>
            <person name="Barry K."/>
            <person name="Schmutz J."/>
            <person name="Baker S.E."/>
            <person name="Ciuffetti L.M."/>
            <person name="Grigoriev I.V."/>
            <person name="Zhong S."/>
            <person name="Turgeon B.G."/>
        </authorList>
    </citation>
    <scope>NUCLEOTIDE SEQUENCE [LARGE SCALE GENOMIC DNA]</scope>
    <source>
        <strain evidence="2">28A</strain>
    </source>
</reference>
<evidence type="ECO:0000313" key="2">
    <source>
        <dbReference type="Proteomes" id="UP000016935"/>
    </source>
</evidence>
<keyword evidence="2" id="KW-1185">Reference proteome</keyword>
<dbReference type="GeneID" id="19404810"/>
<evidence type="ECO:0000313" key="1">
    <source>
        <dbReference type="EMBL" id="EOA83085.1"/>
    </source>
</evidence>
<accession>R0ICJ9</accession>
<reference evidence="1 2" key="1">
    <citation type="journal article" date="2012" name="PLoS Pathog.">
        <title>Diverse lifestyles and strategies of plant pathogenesis encoded in the genomes of eighteen Dothideomycetes fungi.</title>
        <authorList>
            <person name="Ohm R.A."/>
            <person name="Feau N."/>
            <person name="Henrissat B."/>
            <person name="Schoch C.L."/>
            <person name="Horwitz B.A."/>
            <person name="Barry K.W."/>
            <person name="Condon B.J."/>
            <person name="Copeland A.C."/>
            <person name="Dhillon B."/>
            <person name="Glaser F."/>
            <person name="Hesse C.N."/>
            <person name="Kosti I."/>
            <person name="LaButti K."/>
            <person name="Lindquist E.A."/>
            <person name="Lucas S."/>
            <person name="Salamov A.A."/>
            <person name="Bradshaw R.E."/>
            <person name="Ciuffetti L."/>
            <person name="Hamelin R.C."/>
            <person name="Kema G.H.J."/>
            <person name="Lawrence C."/>
            <person name="Scott J.A."/>
            <person name="Spatafora J.W."/>
            <person name="Turgeon B.G."/>
            <person name="de Wit P.J.G.M."/>
            <person name="Zhong S."/>
            <person name="Goodwin S.B."/>
            <person name="Grigoriev I.V."/>
        </authorList>
    </citation>
    <scope>NUCLEOTIDE SEQUENCE [LARGE SCALE GENOMIC DNA]</scope>
    <source>
        <strain evidence="2">28A</strain>
    </source>
</reference>
<dbReference type="OrthoDB" id="3701586at2759"/>
<name>R0ICJ9_EXST2</name>
<dbReference type="HOGENOM" id="CLU_654004_0_0_1"/>
<dbReference type="RefSeq" id="XP_008028844.1">
    <property type="nucleotide sequence ID" value="XM_008030653.1"/>
</dbReference>
<organism evidence="1 2">
    <name type="scientific">Exserohilum turcicum (strain 28A)</name>
    <name type="common">Northern leaf blight fungus</name>
    <name type="synonym">Setosphaeria turcica</name>
    <dbReference type="NCBI Taxonomy" id="671987"/>
    <lineage>
        <taxon>Eukaryota</taxon>
        <taxon>Fungi</taxon>
        <taxon>Dikarya</taxon>
        <taxon>Ascomycota</taxon>
        <taxon>Pezizomycotina</taxon>
        <taxon>Dothideomycetes</taxon>
        <taxon>Pleosporomycetidae</taxon>
        <taxon>Pleosporales</taxon>
        <taxon>Pleosporineae</taxon>
        <taxon>Pleosporaceae</taxon>
        <taxon>Exserohilum</taxon>
    </lineage>
</organism>
<dbReference type="AlphaFoldDB" id="R0ICJ9"/>
<gene>
    <name evidence="1" type="ORF">SETTUDRAFT_42997</name>
</gene>
<dbReference type="eggNOG" id="ENOG502SK7X">
    <property type="taxonomic scope" value="Eukaryota"/>
</dbReference>
<proteinExistence type="predicted"/>
<dbReference type="EMBL" id="KB908833">
    <property type="protein sequence ID" value="EOA83085.1"/>
    <property type="molecule type" value="Genomic_DNA"/>
</dbReference>
<sequence length="403" mass="44442">MANPKDPKHVLWKHVNLVESTVDVAAKDGRLFSYYPAMYNAGGFLYLLFSGASKDVDGMGQDVRISFLTQKGQWSKPEIAFPAALLPNQTTVQTSDYYCKRGISQRALQALTIVYVGLDRSDSRYYAVAQSSDNICPGSFQSAGRIARRINTDGNPSTGTFIGEPCWIETNKYTTSHEWAKTIYGTKYQMKVCKDKDAINAALAKPQNVPAQATSLLNAPLFAADKKHNVNYPTNAVYLTDSSSKGRYMRFWTDVSLKNRTGTAFVEYSADKYGKHWFPATTDGLNIQETNIYTTEKTWFGSSDAQQQTRVYISNGYMDPVSSQNILTIATSRGADLVFHNIGILRGGNASKSVPSGTRGRGFTDAPGFYWPSASFAGDELLVAYSENKAAIRVATIKLKDLP</sequence>
<dbReference type="STRING" id="671987.R0ICJ9"/>
<dbReference type="Proteomes" id="UP000016935">
    <property type="component" value="Unassembled WGS sequence"/>
</dbReference>